<dbReference type="Proteomes" id="UP001176521">
    <property type="component" value="Unassembled WGS sequence"/>
</dbReference>
<sequence>MPAPPPPAYKSSKWPTHATITADVILGDAKSDNFVHDLEATIYDDNDDAHTGTLNVWSREVPPPGVYLVNNAPFANDEALELSINDGASLRRLPDDLDGLDPDGYSLPVMRPIISGIGVSKWSSEDRKEVIIVGWTYLSKKRQWQKFVFRAKFEDGVRWEPWFVVGPRFKVAFECVLIGRGPDGLLDSYIRRMTQLDAASPALLQSLEIGQTKQNDRAAKYKEVRAMRAGAKRPQDSVAVQVPVPTIAASSTMTTPRTKTITAADDPTDAEVITPAAPKLSKHGVAPHTPSSPTTGLLTRKRARIEAC</sequence>
<reference evidence="1" key="1">
    <citation type="journal article" date="2023" name="PhytoFront">
        <title>Draft Genome Resources of Seven Strains of Tilletia horrida, Causal Agent of Kernel Smut of Rice.</title>
        <authorList>
            <person name="Khanal S."/>
            <person name="Antony Babu S."/>
            <person name="Zhou X.G."/>
        </authorList>
    </citation>
    <scope>NUCLEOTIDE SEQUENCE</scope>
    <source>
        <strain evidence="1">TX3</strain>
    </source>
</reference>
<dbReference type="AlphaFoldDB" id="A0AAN6G8K2"/>
<keyword evidence="2" id="KW-1185">Reference proteome</keyword>
<name>A0AAN6G8K2_9BASI</name>
<comment type="caution">
    <text evidence="1">The sequence shown here is derived from an EMBL/GenBank/DDBJ whole genome shotgun (WGS) entry which is preliminary data.</text>
</comment>
<accession>A0AAN6G8K2</accession>
<protein>
    <submittedName>
        <fullName evidence="1">Uncharacterized protein</fullName>
    </submittedName>
</protein>
<dbReference type="EMBL" id="JAPDMQ010000576">
    <property type="protein sequence ID" value="KAK0522575.1"/>
    <property type="molecule type" value="Genomic_DNA"/>
</dbReference>
<evidence type="ECO:0000313" key="2">
    <source>
        <dbReference type="Proteomes" id="UP001176521"/>
    </source>
</evidence>
<gene>
    <name evidence="1" type="ORF">OC842_006423</name>
</gene>
<evidence type="ECO:0000313" key="1">
    <source>
        <dbReference type="EMBL" id="KAK0522575.1"/>
    </source>
</evidence>
<organism evidence="1 2">
    <name type="scientific">Tilletia horrida</name>
    <dbReference type="NCBI Taxonomy" id="155126"/>
    <lineage>
        <taxon>Eukaryota</taxon>
        <taxon>Fungi</taxon>
        <taxon>Dikarya</taxon>
        <taxon>Basidiomycota</taxon>
        <taxon>Ustilaginomycotina</taxon>
        <taxon>Exobasidiomycetes</taxon>
        <taxon>Tilletiales</taxon>
        <taxon>Tilletiaceae</taxon>
        <taxon>Tilletia</taxon>
    </lineage>
</organism>
<proteinExistence type="predicted"/>